<evidence type="ECO:0000313" key="3">
    <source>
        <dbReference type="Proteomes" id="UP001163046"/>
    </source>
</evidence>
<evidence type="ECO:0000313" key="2">
    <source>
        <dbReference type="EMBL" id="KAJ7386717.1"/>
    </source>
</evidence>
<evidence type="ECO:0000256" key="1">
    <source>
        <dbReference type="SAM" id="MobiDB-lite"/>
    </source>
</evidence>
<protein>
    <submittedName>
        <fullName evidence="2">Uncharacterized protein</fullName>
    </submittedName>
</protein>
<dbReference type="AlphaFoldDB" id="A0A9W9ZS60"/>
<keyword evidence="3" id="KW-1185">Reference proteome</keyword>
<sequence length="308" mass="34437">MGDRDNIFLKAAFGGKIQIPKNLSSTSNSIGSSTCTNTLSGSSSSSRKSKEIPRKPNAPHRKYSKLEDQLILKAVELKGRDRRAVLAFLKRNCEVLGQEGKLYRDCDIGDKSIHDRLRKRASTFLRNQGEVSIIRNSLCEVRGVECSLQKREVVRKMLTKSLQEAEVSKIDDEFHTVDDILQSSEREPGSAEEEYTGGISDEIEEILGKVNQRDEKYRLDADEQLEGASASNVIEGIKRRSKSDREEHGQKKRKRGKGPATRDTTKLDSLLEQLPQFLATANQAAEAHTRALGKWEKKFGLASSSDTE</sequence>
<dbReference type="OrthoDB" id="5988866at2759"/>
<dbReference type="Proteomes" id="UP001163046">
    <property type="component" value="Unassembled WGS sequence"/>
</dbReference>
<comment type="caution">
    <text evidence="2">The sequence shown here is derived from an EMBL/GenBank/DDBJ whole genome shotgun (WGS) entry which is preliminary data.</text>
</comment>
<accession>A0A9W9ZS60</accession>
<organism evidence="2 3">
    <name type="scientific">Desmophyllum pertusum</name>
    <dbReference type="NCBI Taxonomy" id="174260"/>
    <lineage>
        <taxon>Eukaryota</taxon>
        <taxon>Metazoa</taxon>
        <taxon>Cnidaria</taxon>
        <taxon>Anthozoa</taxon>
        <taxon>Hexacorallia</taxon>
        <taxon>Scleractinia</taxon>
        <taxon>Caryophylliina</taxon>
        <taxon>Caryophylliidae</taxon>
        <taxon>Desmophyllum</taxon>
    </lineage>
</organism>
<reference evidence="2" key="1">
    <citation type="submission" date="2023-01" db="EMBL/GenBank/DDBJ databases">
        <title>Genome assembly of the deep-sea coral Lophelia pertusa.</title>
        <authorList>
            <person name="Herrera S."/>
            <person name="Cordes E."/>
        </authorList>
    </citation>
    <scope>NUCLEOTIDE SEQUENCE</scope>
    <source>
        <strain evidence="2">USNM1676648</strain>
        <tissue evidence="2">Polyp</tissue>
    </source>
</reference>
<dbReference type="EMBL" id="MU825875">
    <property type="protein sequence ID" value="KAJ7386717.1"/>
    <property type="molecule type" value="Genomic_DNA"/>
</dbReference>
<proteinExistence type="predicted"/>
<feature type="region of interest" description="Disordered" evidence="1">
    <location>
        <begin position="230"/>
        <end position="265"/>
    </location>
</feature>
<feature type="region of interest" description="Disordered" evidence="1">
    <location>
        <begin position="26"/>
        <end position="61"/>
    </location>
</feature>
<feature type="compositionally biased region" description="Low complexity" evidence="1">
    <location>
        <begin position="26"/>
        <end position="46"/>
    </location>
</feature>
<name>A0A9W9ZS60_9CNID</name>
<gene>
    <name evidence="2" type="ORF">OS493_006729</name>
</gene>